<dbReference type="Pfam" id="PF04542">
    <property type="entry name" value="Sigma70_r2"/>
    <property type="match status" value="1"/>
</dbReference>
<dbReference type="InterPro" id="IPR013324">
    <property type="entry name" value="RNA_pol_sigma_r3/r4-like"/>
</dbReference>
<sequence>MNLHEERPIKSSCCDSELLGRVVSERDVSALESLIHRYSGLVMGIARQLLHRPEDAEEAFQSTFLKLTEKAPEIKDAQALAGWLLRVARNESYQLLRGQQRAPLHFESTVLEQTVIAPVENENQQDVQLLLDEVEQLPEQYQSAIILCYLEGKTHEEAARQLDLTSVTVKGRLERGRKLLKQRLLKRGVGLAVLLAAWEGQQATAAAVVSTALIQQTASACAGSMLVSTGVTASAVVAKGTITTTLVGGKKFLAGVVVILLAISGGSTYLLSGSAEKQIEVVAKPEKVEQAEGRISENGIPPAEGVSKEMQELIAKVREEEAKYNYIEFFQKAETEEYGPLVDPLSGSNLDPRQPTGYITNNQLNDENSVVFSKLWIGEMLVCRQRNKFRLNSPAKQIDSVIHTDENGEKTQKYMTRLTRTIQTYYDDNRYQRIYIDDYNLPSTDRVCSLPMHGVSDPHTKIPCFNLGLSGIRLSDILRGGTEYVEPWTQVKSSVIVVSKIVKKTEINGEPIIVVRSDYLGTMGDDDEIYRYLAVNKNYIPMRVFHWENRSDGSRELSDEWNVSEWQEIKPGIWFPIKIESKRKKIGGSEDSGLFKQTRFEYEVLSLNPNYPDEFFRYQEPAD</sequence>
<dbReference type="Proteomes" id="UP000317178">
    <property type="component" value="Chromosome"/>
</dbReference>
<evidence type="ECO:0000313" key="7">
    <source>
        <dbReference type="EMBL" id="QDU79798.1"/>
    </source>
</evidence>
<evidence type="ECO:0000256" key="1">
    <source>
        <dbReference type="ARBA" id="ARBA00010641"/>
    </source>
</evidence>
<feature type="domain" description="RNA polymerase sigma factor 70 region 4 type 2" evidence="6">
    <location>
        <begin position="129"/>
        <end position="180"/>
    </location>
</feature>
<evidence type="ECO:0000259" key="6">
    <source>
        <dbReference type="Pfam" id="PF08281"/>
    </source>
</evidence>
<dbReference type="AlphaFoldDB" id="A0A518CKQ1"/>
<dbReference type="Gene3D" id="1.10.1740.10">
    <property type="match status" value="1"/>
</dbReference>
<keyword evidence="2" id="KW-0805">Transcription regulation</keyword>
<proteinExistence type="inferred from homology"/>
<dbReference type="GO" id="GO:0003677">
    <property type="term" value="F:DNA binding"/>
    <property type="evidence" value="ECO:0007669"/>
    <property type="project" value="InterPro"/>
</dbReference>
<dbReference type="GO" id="GO:0006352">
    <property type="term" value="P:DNA-templated transcription initiation"/>
    <property type="evidence" value="ECO:0007669"/>
    <property type="project" value="InterPro"/>
</dbReference>
<dbReference type="SUPFAM" id="SSF88946">
    <property type="entry name" value="Sigma2 domain of RNA polymerase sigma factors"/>
    <property type="match status" value="1"/>
</dbReference>
<organism evidence="7 8">
    <name type="scientific">Polystyrenella longa</name>
    <dbReference type="NCBI Taxonomy" id="2528007"/>
    <lineage>
        <taxon>Bacteria</taxon>
        <taxon>Pseudomonadati</taxon>
        <taxon>Planctomycetota</taxon>
        <taxon>Planctomycetia</taxon>
        <taxon>Planctomycetales</taxon>
        <taxon>Planctomycetaceae</taxon>
        <taxon>Polystyrenella</taxon>
    </lineage>
</organism>
<dbReference type="InterPro" id="IPR007627">
    <property type="entry name" value="RNA_pol_sigma70_r2"/>
</dbReference>
<dbReference type="InterPro" id="IPR013325">
    <property type="entry name" value="RNA_pol_sigma_r2"/>
</dbReference>
<reference evidence="7 8" key="1">
    <citation type="submission" date="2019-02" db="EMBL/GenBank/DDBJ databases">
        <title>Deep-cultivation of Planctomycetes and their phenomic and genomic characterization uncovers novel biology.</title>
        <authorList>
            <person name="Wiegand S."/>
            <person name="Jogler M."/>
            <person name="Boedeker C."/>
            <person name="Pinto D."/>
            <person name="Vollmers J."/>
            <person name="Rivas-Marin E."/>
            <person name="Kohn T."/>
            <person name="Peeters S.H."/>
            <person name="Heuer A."/>
            <person name="Rast P."/>
            <person name="Oberbeckmann S."/>
            <person name="Bunk B."/>
            <person name="Jeske O."/>
            <person name="Meyerdierks A."/>
            <person name="Storesund J.E."/>
            <person name="Kallscheuer N."/>
            <person name="Luecker S."/>
            <person name="Lage O.M."/>
            <person name="Pohl T."/>
            <person name="Merkel B.J."/>
            <person name="Hornburger P."/>
            <person name="Mueller R.-W."/>
            <person name="Bruemmer F."/>
            <person name="Labrenz M."/>
            <person name="Spormann A.M."/>
            <person name="Op den Camp H."/>
            <person name="Overmann J."/>
            <person name="Amann R."/>
            <person name="Jetten M.S.M."/>
            <person name="Mascher T."/>
            <person name="Medema M.H."/>
            <person name="Devos D.P."/>
            <person name="Kaster A.-K."/>
            <person name="Ovreas L."/>
            <person name="Rohde M."/>
            <person name="Galperin M.Y."/>
            <person name="Jogler C."/>
        </authorList>
    </citation>
    <scope>NUCLEOTIDE SEQUENCE [LARGE SCALE GENOMIC DNA]</scope>
    <source>
        <strain evidence="7 8">Pla110</strain>
    </source>
</reference>
<dbReference type="Gene3D" id="1.10.10.10">
    <property type="entry name" value="Winged helix-like DNA-binding domain superfamily/Winged helix DNA-binding domain"/>
    <property type="match status" value="1"/>
</dbReference>
<evidence type="ECO:0000313" key="8">
    <source>
        <dbReference type="Proteomes" id="UP000317178"/>
    </source>
</evidence>
<dbReference type="CDD" id="cd06171">
    <property type="entry name" value="Sigma70_r4"/>
    <property type="match status" value="1"/>
</dbReference>
<dbReference type="OrthoDB" id="275460at2"/>
<keyword evidence="8" id="KW-1185">Reference proteome</keyword>
<keyword evidence="4" id="KW-0804">Transcription</keyword>
<feature type="domain" description="RNA polymerase sigma-70 region 2" evidence="5">
    <location>
        <begin position="34"/>
        <end position="101"/>
    </location>
</feature>
<name>A0A518CKQ1_9PLAN</name>
<comment type="similarity">
    <text evidence="1">Belongs to the sigma-70 factor family. ECF subfamily.</text>
</comment>
<gene>
    <name evidence="7" type="primary">sigE_2</name>
    <name evidence="7" type="ORF">Pla110_15160</name>
</gene>
<dbReference type="InterPro" id="IPR013249">
    <property type="entry name" value="RNA_pol_sigma70_r4_t2"/>
</dbReference>
<dbReference type="EMBL" id="CP036281">
    <property type="protein sequence ID" value="QDU79798.1"/>
    <property type="molecule type" value="Genomic_DNA"/>
</dbReference>
<dbReference type="InterPro" id="IPR039425">
    <property type="entry name" value="RNA_pol_sigma-70-like"/>
</dbReference>
<evidence type="ECO:0000256" key="2">
    <source>
        <dbReference type="ARBA" id="ARBA00023015"/>
    </source>
</evidence>
<dbReference type="SUPFAM" id="SSF88659">
    <property type="entry name" value="Sigma3 and sigma4 domains of RNA polymerase sigma factors"/>
    <property type="match status" value="1"/>
</dbReference>
<accession>A0A518CKQ1</accession>
<dbReference type="PANTHER" id="PTHR43133:SF51">
    <property type="entry name" value="RNA POLYMERASE SIGMA FACTOR"/>
    <property type="match status" value="1"/>
</dbReference>
<dbReference type="Pfam" id="PF08281">
    <property type="entry name" value="Sigma70_r4_2"/>
    <property type="match status" value="1"/>
</dbReference>
<dbReference type="RefSeq" id="WP_144994685.1">
    <property type="nucleotide sequence ID" value="NZ_CP036281.1"/>
</dbReference>
<dbReference type="InterPro" id="IPR014284">
    <property type="entry name" value="RNA_pol_sigma-70_dom"/>
</dbReference>
<dbReference type="GO" id="GO:0016987">
    <property type="term" value="F:sigma factor activity"/>
    <property type="evidence" value="ECO:0007669"/>
    <property type="project" value="UniProtKB-KW"/>
</dbReference>
<evidence type="ECO:0000256" key="3">
    <source>
        <dbReference type="ARBA" id="ARBA00023082"/>
    </source>
</evidence>
<protein>
    <submittedName>
        <fullName evidence="7">ECF RNA polymerase sigma factor SigE</fullName>
    </submittedName>
</protein>
<keyword evidence="3" id="KW-0731">Sigma factor</keyword>
<dbReference type="InterPro" id="IPR036388">
    <property type="entry name" value="WH-like_DNA-bd_sf"/>
</dbReference>
<dbReference type="KEGG" id="plon:Pla110_15160"/>
<evidence type="ECO:0000259" key="5">
    <source>
        <dbReference type="Pfam" id="PF04542"/>
    </source>
</evidence>
<dbReference type="PANTHER" id="PTHR43133">
    <property type="entry name" value="RNA POLYMERASE ECF-TYPE SIGMA FACTO"/>
    <property type="match status" value="1"/>
</dbReference>
<dbReference type="NCBIfam" id="TIGR02937">
    <property type="entry name" value="sigma70-ECF"/>
    <property type="match status" value="1"/>
</dbReference>
<evidence type="ECO:0000256" key="4">
    <source>
        <dbReference type="ARBA" id="ARBA00023163"/>
    </source>
</evidence>